<protein>
    <submittedName>
        <fullName evidence="1">Acetamidase</fullName>
    </submittedName>
</protein>
<dbReference type="EMBL" id="QOUX01000047">
    <property type="protein sequence ID" value="RXI96458.1"/>
    <property type="molecule type" value="Genomic_DNA"/>
</dbReference>
<name>A0A4Q0VM96_9BACI</name>
<gene>
    <name evidence="1" type="ORF">DS745_22370</name>
</gene>
<dbReference type="Proteomes" id="UP000290649">
    <property type="component" value="Unassembled WGS sequence"/>
</dbReference>
<organism evidence="1 2">
    <name type="scientific">Anaerobacillus alkaliphilus</name>
    <dbReference type="NCBI Taxonomy" id="1548597"/>
    <lineage>
        <taxon>Bacteria</taxon>
        <taxon>Bacillati</taxon>
        <taxon>Bacillota</taxon>
        <taxon>Bacilli</taxon>
        <taxon>Bacillales</taxon>
        <taxon>Bacillaceae</taxon>
        <taxon>Anaerobacillus</taxon>
    </lineage>
</organism>
<dbReference type="GO" id="GO:0016811">
    <property type="term" value="F:hydrolase activity, acting on carbon-nitrogen (but not peptide) bonds, in linear amides"/>
    <property type="evidence" value="ECO:0007669"/>
    <property type="project" value="InterPro"/>
</dbReference>
<dbReference type="AlphaFoldDB" id="A0A4Q0VM96"/>
<comment type="caution">
    <text evidence="1">The sequence shown here is derived from an EMBL/GenBank/DDBJ whole genome shotgun (WGS) entry which is preliminary data.</text>
</comment>
<proteinExistence type="predicted"/>
<dbReference type="PANTHER" id="PTHR31891:SF1">
    <property type="entry name" value="FORMAMIDASE C869.04-RELATED"/>
    <property type="match status" value="1"/>
</dbReference>
<dbReference type="SUPFAM" id="SSF141130">
    <property type="entry name" value="Acetamidase/Formamidase-like"/>
    <property type="match status" value="1"/>
</dbReference>
<sequence length="315" mass="34173">MIHKIDLDAKNLHGSFSKDYEPILTIQSGDSIQLQTLDIQWGYSDAEGIERTIFSSRENEVKPGHPIFGPIAIEGAKPGMVLEVRINDLVPGWYGRNWAGGNPSWQNEKLGLTESERIQLDWRLDTTTMTGSCTIGNREFSVALSPFLGLLGVAPAEDGVHPTAPPRYCGGNIDCKELVKGSSLFLPIAVDGALFSLGDGHALQGDGESSGTAIECPMDFVDVTLIVHEKLDYQMPLAKTNSGWMTFGFHEDLNEATAMALDEMVKLIQKLYNISKTEATALASVAVDLRITQVVNGVKGVHAMLPYGAIRISKG</sequence>
<reference evidence="1 2" key="1">
    <citation type="journal article" date="2019" name="Int. J. Syst. Evol. Microbiol.">
        <title>Anaerobacillus alkaliphilus sp. nov., a novel alkaliphilic and moderately halophilic bacterium.</title>
        <authorList>
            <person name="Borsodi A.K."/>
            <person name="Aszalos J.M."/>
            <person name="Bihari P."/>
            <person name="Nagy I."/>
            <person name="Schumann P."/>
            <person name="Sproer C."/>
            <person name="Kovacs A.L."/>
            <person name="Boka K."/>
            <person name="Dobosy P."/>
            <person name="Ovari M."/>
            <person name="Szili-Kovacs T."/>
            <person name="Toth E."/>
        </authorList>
    </citation>
    <scope>NUCLEOTIDE SEQUENCE [LARGE SCALE GENOMIC DNA]</scope>
    <source>
        <strain evidence="1 2">B16-10</strain>
    </source>
</reference>
<dbReference type="Gene3D" id="3.10.28.20">
    <property type="entry name" value="Acetamidase/Formamidase-like domains"/>
    <property type="match status" value="1"/>
</dbReference>
<accession>A0A4Q0VM96</accession>
<dbReference type="Pfam" id="PF03069">
    <property type="entry name" value="FmdA_AmdA"/>
    <property type="match status" value="2"/>
</dbReference>
<dbReference type="InterPro" id="IPR004304">
    <property type="entry name" value="FmdA_AmdA"/>
</dbReference>
<evidence type="ECO:0000313" key="1">
    <source>
        <dbReference type="EMBL" id="RXI96458.1"/>
    </source>
</evidence>
<keyword evidence="2" id="KW-1185">Reference proteome</keyword>
<dbReference type="OrthoDB" id="9811740at2"/>
<dbReference type="RefSeq" id="WP_129080435.1">
    <property type="nucleotide sequence ID" value="NZ_QOUX01000047.1"/>
</dbReference>
<dbReference type="Gene3D" id="2.60.120.580">
    <property type="entry name" value="Acetamidase/Formamidase-like domains"/>
    <property type="match status" value="1"/>
</dbReference>
<evidence type="ECO:0000313" key="2">
    <source>
        <dbReference type="Proteomes" id="UP000290649"/>
    </source>
</evidence>
<dbReference type="PANTHER" id="PTHR31891">
    <property type="entry name" value="FORMAMIDASE C869.04-RELATED"/>
    <property type="match status" value="1"/>
</dbReference>